<dbReference type="Pfam" id="PF00903">
    <property type="entry name" value="Glyoxalase"/>
    <property type="match status" value="1"/>
</dbReference>
<organism evidence="3 4">
    <name type="scientific">Actinokineospora guangxiensis</name>
    <dbReference type="NCBI Taxonomy" id="1490288"/>
    <lineage>
        <taxon>Bacteria</taxon>
        <taxon>Bacillati</taxon>
        <taxon>Actinomycetota</taxon>
        <taxon>Actinomycetes</taxon>
        <taxon>Pseudonocardiales</taxon>
        <taxon>Pseudonocardiaceae</taxon>
        <taxon>Actinokineospora</taxon>
    </lineage>
</organism>
<dbReference type="EMBL" id="JBHSKF010000006">
    <property type="protein sequence ID" value="MFC5288402.1"/>
    <property type="molecule type" value="Genomic_DNA"/>
</dbReference>
<feature type="compositionally biased region" description="Basic and acidic residues" evidence="1">
    <location>
        <begin position="16"/>
        <end position="41"/>
    </location>
</feature>
<dbReference type="Gene3D" id="3.30.720.110">
    <property type="match status" value="1"/>
</dbReference>
<dbReference type="Gene3D" id="3.10.180.10">
    <property type="entry name" value="2,3-Dihydroxybiphenyl 1,2-Dioxygenase, domain 1"/>
    <property type="match status" value="1"/>
</dbReference>
<evidence type="ECO:0000313" key="3">
    <source>
        <dbReference type="EMBL" id="MFC5288402.1"/>
    </source>
</evidence>
<dbReference type="PANTHER" id="PTHR34109">
    <property type="entry name" value="BNAUNNG04460D PROTEIN-RELATED"/>
    <property type="match status" value="1"/>
</dbReference>
<dbReference type="SUPFAM" id="SSF54593">
    <property type="entry name" value="Glyoxalase/Bleomycin resistance protein/Dihydroxybiphenyl dioxygenase"/>
    <property type="match status" value="2"/>
</dbReference>
<name>A0ABW0EM26_9PSEU</name>
<feature type="domain" description="VOC" evidence="2">
    <location>
        <begin position="206"/>
        <end position="308"/>
    </location>
</feature>
<evidence type="ECO:0000259" key="2">
    <source>
        <dbReference type="PROSITE" id="PS51819"/>
    </source>
</evidence>
<dbReference type="Pfam" id="PF18029">
    <property type="entry name" value="Glyoxalase_6"/>
    <property type="match status" value="1"/>
</dbReference>
<reference evidence="4" key="1">
    <citation type="journal article" date="2019" name="Int. J. Syst. Evol. Microbiol.">
        <title>The Global Catalogue of Microorganisms (GCM) 10K type strain sequencing project: providing services to taxonomists for standard genome sequencing and annotation.</title>
        <authorList>
            <consortium name="The Broad Institute Genomics Platform"/>
            <consortium name="The Broad Institute Genome Sequencing Center for Infectious Disease"/>
            <person name="Wu L."/>
            <person name="Ma J."/>
        </authorList>
    </citation>
    <scope>NUCLEOTIDE SEQUENCE [LARGE SCALE GENOMIC DNA]</scope>
    <source>
        <strain evidence="4">CCUG 59778</strain>
    </source>
</reference>
<protein>
    <submittedName>
        <fullName evidence="3">VOC family protein</fullName>
    </submittedName>
</protein>
<dbReference type="Gene3D" id="3.30.720.120">
    <property type="match status" value="1"/>
</dbReference>
<dbReference type="Proteomes" id="UP001596157">
    <property type="component" value="Unassembled WGS sequence"/>
</dbReference>
<proteinExistence type="predicted"/>
<feature type="domain" description="VOC" evidence="2">
    <location>
        <begin position="74"/>
        <end position="199"/>
    </location>
</feature>
<accession>A0ABW0EM26</accession>
<dbReference type="PANTHER" id="PTHR34109:SF1">
    <property type="entry name" value="VOC DOMAIN-CONTAINING PROTEIN"/>
    <property type="match status" value="1"/>
</dbReference>
<dbReference type="InterPro" id="IPR041581">
    <property type="entry name" value="Glyoxalase_6"/>
</dbReference>
<comment type="caution">
    <text evidence="3">The sequence shown here is derived from an EMBL/GenBank/DDBJ whole genome shotgun (WGS) entry which is preliminary data.</text>
</comment>
<sequence length="308" mass="32675">MTPDPFDALRAADTPTDPHPDFTADLRERLRRAVLDWKDPAMPDTPPQTTQTPQTPQTTAPAPRVPEAETATAPAISPYIIVADARAAIDWYATVFAGHLRGEPYVMDDGRIGHAEIGVGDGVLMLADAGAAGDIPVAAPTPGAPHAHTLHVRVADVDAAYTRGLALGAAAERDPVDNPYGRTAVLVDPFGHRWMLNAAPAARPGDIGYATVVVRDAETAKAFYAAVLGWRYTPGSVDNGWQVADRQIGLWGGADPRVDLCFRVTDLTAALARVREAGGTAGQVDRKPYGAFAECADPEGTAFQLWEP</sequence>
<dbReference type="InterPro" id="IPR037523">
    <property type="entry name" value="VOC_core"/>
</dbReference>
<evidence type="ECO:0000256" key="1">
    <source>
        <dbReference type="SAM" id="MobiDB-lite"/>
    </source>
</evidence>
<gene>
    <name evidence="3" type="ORF">ACFPM7_15175</name>
</gene>
<feature type="compositionally biased region" description="Low complexity" evidence="1">
    <location>
        <begin position="47"/>
        <end position="62"/>
    </location>
</feature>
<dbReference type="InterPro" id="IPR004360">
    <property type="entry name" value="Glyas_Fos-R_dOase_dom"/>
</dbReference>
<keyword evidence="4" id="KW-1185">Reference proteome</keyword>
<evidence type="ECO:0000313" key="4">
    <source>
        <dbReference type="Proteomes" id="UP001596157"/>
    </source>
</evidence>
<dbReference type="InterPro" id="IPR029068">
    <property type="entry name" value="Glyas_Bleomycin-R_OHBP_Dase"/>
</dbReference>
<dbReference type="PROSITE" id="PS51819">
    <property type="entry name" value="VOC"/>
    <property type="match status" value="2"/>
</dbReference>
<dbReference type="RefSeq" id="WP_378248252.1">
    <property type="nucleotide sequence ID" value="NZ_JBHSKF010000006.1"/>
</dbReference>
<feature type="region of interest" description="Disordered" evidence="1">
    <location>
        <begin position="1"/>
        <end position="70"/>
    </location>
</feature>